<reference evidence="2" key="1">
    <citation type="journal article" date="2015" name="MBio">
        <title>Genome-Resolved Metagenomic Analysis Reveals Roles for Candidate Phyla and Other Microbial Community Members in Biogeochemical Transformations in Oil Reservoirs.</title>
        <authorList>
            <person name="Hu P."/>
            <person name="Tom L."/>
            <person name="Singh A."/>
            <person name="Thomas B.C."/>
            <person name="Baker B.J."/>
            <person name="Piceno Y.M."/>
            <person name="Andersen G.L."/>
            <person name="Banfield J.F."/>
        </authorList>
    </citation>
    <scope>NUCLEOTIDE SEQUENCE [LARGE SCALE GENOMIC DNA]</scope>
</reference>
<organism evidence="1 2">
    <name type="scientific">Methanoculleus marisnigri</name>
    <dbReference type="NCBI Taxonomy" id="2198"/>
    <lineage>
        <taxon>Archaea</taxon>
        <taxon>Methanobacteriati</taxon>
        <taxon>Methanobacteriota</taxon>
        <taxon>Stenosarchaea group</taxon>
        <taxon>Methanomicrobia</taxon>
        <taxon>Methanomicrobiales</taxon>
        <taxon>Methanomicrobiaceae</taxon>
        <taxon>Methanoculleus</taxon>
    </lineage>
</organism>
<dbReference type="EMBL" id="LGHE01000099">
    <property type="protein sequence ID" value="KUL01525.1"/>
    <property type="molecule type" value="Genomic_DNA"/>
</dbReference>
<gene>
    <name evidence="1" type="ORF">XE10_1010</name>
</gene>
<dbReference type="AlphaFoldDB" id="A0A101IUD5"/>
<comment type="caution">
    <text evidence="1">The sequence shown here is derived from an EMBL/GenBank/DDBJ whole genome shotgun (WGS) entry which is preliminary data.</text>
</comment>
<evidence type="ECO:0000313" key="1">
    <source>
        <dbReference type="EMBL" id="KUL01525.1"/>
    </source>
</evidence>
<sequence length="73" mass="8444">MAQSIEHCDEIIEAWRKAGTLFMIGLELRHCVLFERMWEIIDTGAIGEIKMGTAVDNVSVGGQYFYHDKQRRK</sequence>
<dbReference type="InterPro" id="IPR036291">
    <property type="entry name" value="NAD(P)-bd_dom_sf"/>
</dbReference>
<feature type="non-terminal residue" evidence="1">
    <location>
        <position position="73"/>
    </location>
</feature>
<evidence type="ECO:0000313" key="2">
    <source>
        <dbReference type="Proteomes" id="UP000054598"/>
    </source>
</evidence>
<accession>A0A101IUD5</accession>
<dbReference type="SUPFAM" id="SSF51735">
    <property type="entry name" value="NAD(P)-binding Rossmann-fold domains"/>
    <property type="match status" value="1"/>
</dbReference>
<protein>
    <submittedName>
        <fullName evidence="1">Inositol 2-dehydrogenase</fullName>
    </submittedName>
</protein>
<dbReference type="Proteomes" id="UP000054598">
    <property type="component" value="Unassembled WGS sequence"/>
</dbReference>
<proteinExistence type="predicted"/>
<name>A0A101IUD5_9EURY</name>
<dbReference type="Gene3D" id="3.40.50.720">
    <property type="entry name" value="NAD(P)-binding Rossmann-like Domain"/>
    <property type="match status" value="1"/>
</dbReference>